<feature type="transmembrane region" description="Helical" evidence="6">
    <location>
        <begin position="6"/>
        <end position="23"/>
    </location>
</feature>
<dbReference type="RefSeq" id="WP_092985400.1">
    <property type="nucleotide sequence ID" value="NZ_FNFY01000006.1"/>
</dbReference>
<evidence type="ECO:0000313" key="8">
    <source>
        <dbReference type="Proteomes" id="UP000199008"/>
    </source>
</evidence>
<feature type="transmembrane region" description="Helical" evidence="6">
    <location>
        <begin position="92"/>
        <end position="114"/>
    </location>
</feature>
<keyword evidence="5 6" id="KW-0472">Membrane</keyword>
<evidence type="ECO:0000256" key="1">
    <source>
        <dbReference type="ARBA" id="ARBA00004651"/>
    </source>
</evidence>
<reference evidence="8" key="1">
    <citation type="submission" date="2016-10" db="EMBL/GenBank/DDBJ databases">
        <authorList>
            <person name="Varghese N."/>
            <person name="Submissions S."/>
        </authorList>
    </citation>
    <scope>NUCLEOTIDE SEQUENCE [LARGE SCALE GENOMIC DNA]</scope>
    <source>
        <strain evidence="8">CGMCC 1.8895</strain>
    </source>
</reference>
<accession>A0A1G9DLP8</accession>
<dbReference type="Pfam" id="PF04172">
    <property type="entry name" value="LrgB"/>
    <property type="match status" value="1"/>
</dbReference>
<evidence type="ECO:0000256" key="6">
    <source>
        <dbReference type="SAM" id="Phobius"/>
    </source>
</evidence>
<feature type="transmembrane region" description="Helical" evidence="6">
    <location>
        <begin position="144"/>
        <end position="166"/>
    </location>
</feature>
<evidence type="ECO:0000256" key="3">
    <source>
        <dbReference type="ARBA" id="ARBA00022692"/>
    </source>
</evidence>
<feature type="transmembrane region" description="Helical" evidence="6">
    <location>
        <begin position="200"/>
        <end position="224"/>
    </location>
</feature>
<feature type="transmembrane region" description="Helical" evidence="6">
    <location>
        <begin position="35"/>
        <end position="53"/>
    </location>
</feature>
<dbReference type="PANTHER" id="PTHR30249">
    <property type="entry name" value="PUTATIVE SEROTONIN TRANSPORTER"/>
    <property type="match status" value="1"/>
</dbReference>
<dbReference type="OrthoDB" id="9811701at2"/>
<keyword evidence="3 6" id="KW-0812">Transmembrane</keyword>
<protein>
    <submittedName>
        <fullName evidence="7">TIGR00659 family protein</fullName>
    </submittedName>
</protein>
<evidence type="ECO:0000313" key="7">
    <source>
        <dbReference type="EMBL" id="SDK64828.1"/>
    </source>
</evidence>
<evidence type="ECO:0000256" key="4">
    <source>
        <dbReference type="ARBA" id="ARBA00022989"/>
    </source>
</evidence>
<comment type="subcellular location">
    <subcellularLocation>
        <location evidence="1">Cell membrane</location>
        <topology evidence="1">Multi-pass membrane protein</topology>
    </subcellularLocation>
</comment>
<keyword evidence="4 6" id="KW-1133">Transmembrane helix</keyword>
<dbReference type="Proteomes" id="UP000199008">
    <property type="component" value="Unassembled WGS sequence"/>
</dbReference>
<evidence type="ECO:0000256" key="5">
    <source>
        <dbReference type="ARBA" id="ARBA00023136"/>
    </source>
</evidence>
<keyword evidence="2" id="KW-1003">Cell membrane</keyword>
<keyword evidence="8" id="KW-1185">Reference proteome</keyword>
<dbReference type="EMBL" id="FNFY01000006">
    <property type="protein sequence ID" value="SDK64828.1"/>
    <property type="molecule type" value="Genomic_DNA"/>
</dbReference>
<sequence length="228" mass="24108">MNVLIGFSTVVLTIVMYGLALRIHKKWPHPFTLPVLLSMIFIIAVLLLLGVSYEQYMIGGGWINELLGPAVVALAYPLYIQRKTLVKLAAPLFIGTVAGAFVGVISGLALTHWAGFSEEILYAISAKSVTTPVAVVITETLGGITSLSAIMVVIAGIGGVIVHQFIFKLFGIRSELGRGLGMGSAAHAIGTAEVMKESQLAGSISTVAMVNSALVVSIITPWLVSWFV</sequence>
<dbReference type="InterPro" id="IPR007300">
    <property type="entry name" value="CidB/LrgB"/>
</dbReference>
<dbReference type="PANTHER" id="PTHR30249:SF17">
    <property type="entry name" value="HOLIN-LIKE PROTEIN CIDB"/>
    <property type="match status" value="1"/>
</dbReference>
<dbReference type="AlphaFoldDB" id="A0A1G9DLP8"/>
<gene>
    <name evidence="7" type="ORF">SAMN05216216_10655</name>
</gene>
<evidence type="ECO:0000256" key="2">
    <source>
        <dbReference type="ARBA" id="ARBA00022475"/>
    </source>
</evidence>
<proteinExistence type="predicted"/>
<dbReference type="STRING" id="576118.SAMN05216216_10655"/>
<name>A0A1G9DLP8_9BACL</name>
<organism evidence="7 8">
    <name type="scientific">Lacicoccus qingdaonensis</name>
    <dbReference type="NCBI Taxonomy" id="576118"/>
    <lineage>
        <taxon>Bacteria</taxon>
        <taxon>Bacillati</taxon>
        <taxon>Bacillota</taxon>
        <taxon>Bacilli</taxon>
        <taxon>Bacillales</taxon>
        <taxon>Salinicoccaceae</taxon>
        <taxon>Lacicoccus</taxon>
    </lineage>
</organism>
<dbReference type="GO" id="GO:0005886">
    <property type="term" value="C:plasma membrane"/>
    <property type="evidence" value="ECO:0007669"/>
    <property type="project" value="UniProtKB-SubCell"/>
</dbReference>
<feature type="transmembrane region" description="Helical" evidence="6">
    <location>
        <begin position="59"/>
        <end position="80"/>
    </location>
</feature>